<dbReference type="EMBL" id="MK500327">
    <property type="protein sequence ID" value="QBK85675.1"/>
    <property type="molecule type" value="Genomic_DNA"/>
</dbReference>
<evidence type="ECO:0000256" key="1">
    <source>
        <dbReference type="SAM" id="MobiDB-lite"/>
    </source>
</evidence>
<proteinExistence type="predicted"/>
<reference evidence="2" key="1">
    <citation type="journal article" date="2019" name="MBio">
        <title>Virus Genomes from Deep Sea Sediments Expand the Ocean Megavirome and Support Independent Origins of Viral Gigantism.</title>
        <authorList>
            <person name="Backstrom D."/>
            <person name="Yutin N."/>
            <person name="Jorgensen S.L."/>
            <person name="Dharamshi J."/>
            <person name="Homa F."/>
            <person name="Zaremba-Niedwiedzka K."/>
            <person name="Spang A."/>
            <person name="Wolf Y.I."/>
            <person name="Koonin E.V."/>
            <person name="Ettema T.J."/>
        </authorList>
    </citation>
    <scope>NUCLEOTIDE SEQUENCE</scope>
</reference>
<feature type="compositionally biased region" description="Basic residues" evidence="1">
    <location>
        <begin position="279"/>
        <end position="314"/>
    </location>
</feature>
<organism evidence="2">
    <name type="scientific">Marseillevirus LCMAC101</name>
    <dbReference type="NCBI Taxonomy" id="2506602"/>
    <lineage>
        <taxon>Viruses</taxon>
        <taxon>Varidnaviria</taxon>
        <taxon>Bamfordvirae</taxon>
        <taxon>Nucleocytoviricota</taxon>
        <taxon>Megaviricetes</taxon>
        <taxon>Pimascovirales</taxon>
        <taxon>Pimascovirales incertae sedis</taxon>
        <taxon>Marseilleviridae</taxon>
    </lineage>
</organism>
<gene>
    <name evidence="2" type="ORF">LCMAC101_02700</name>
</gene>
<sequence length="314" mass="36019">MARQSLSENTSFDDSQSLESEYSSDDDMPSLELGYPSDDRLNETEMRRATGNDTYYARYDLGRASLVELISMPGWTQEDALISTRSSVNLTEVVNVQDMRADVLHLRREFPSGSNDEQGLPHFRFFLQNNSVPLIAACDANPNLPPASIEFQRISGKEGHVQNSICGMRANFSARSGMGLRFDFDDDYINSQIEERESAFPSPLDHLVLSQRFTGGLVSHPTPTIEDLYPTSEQMFPSLYFPSVRVVRITSNTPSLLLEPRQPHPRTSLSIVRRETRNRQKQRRRNTIPRKGGRKNFHCQHQPRVHKRKYERKR</sequence>
<feature type="compositionally biased region" description="Polar residues" evidence="1">
    <location>
        <begin position="1"/>
        <end position="21"/>
    </location>
</feature>
<protein>
    <submittedName>
        <fullName evidence="2">Uncharacterized protein</fullName>
    </submittedName>
</protein>
<feature type="region of interest" description="Disordered" evidence="1">
    <location>
        <begin position="1"/>
        <end position="42"/>
    </location>
</feature>
<evidence type="ECO:0000313" key="2">
    <source>
        <dbReference type="EMBL" id="QBK85675.1"/>
    </source>
</evidence>
<feature type="region of interest" description="Disordered" evidence="1">
    <location>
        <begin position="257"/>
        <end position="314"/>
    </location>
</feature>
<accession>A0A481YSF0</accession>
<name>A0A481YSF0_9VIRU</name>